<proteinExistence type="predicted"/>
<evidence type="ECO:0000313" key="3">
    <source>
        <dbReference type="Proteomes" id="UP000789831"/>
    </source>
</evidence>
<sequence>MSQTIKIRPAGNPIHDTNEEYLSKNSGNDILFTLPNGLTNALQTWTLVPHQHPLFVGGYWILLNGQKNVALGYNCKKNKVTVSQLIRGSPWFVWRIESRRSYDNSFETEYKISPFLNPSLGLTHKGASQPVCVEPVYEGMEGSFGQKWLLVLPREMKPQQLIDKITPPDLNLSCSSAFNDQATSSSSNQATSSLSNQASSSNNQASSSNHRATSSSRNQAISSLSNQASNSNNQASSSSNQALSIPAKRNNPFTNKVNKESWI</sequence>
<organism evidence="2 3">
    <name type="scientific">Ambispora gerdemannii</name>
    <dbReference type="NCBI Taxonomy" id="144530"/>
    <lineage>
        <taxon>Eukaryota</taxon>
        <taxon>Fungi</taxon>
        <taxon>Fungi incertae sedis</taxon>
        <taxon>Mucoromycota</taxon>
        <taxon>Glomeromycotina</taxon>
        <taxon>Glomeromycetes</taxon>
        <taxon>Archaeosporales</taxon>
        <taxon>Ambisporaceae</taxon>
        <taxon>Ambispora</taxon>
    </lineage>
</organism>
<protein>
    <submittedName>
        <fullName evidence="2">11931_t:CDS:1</fullName>
    </submittedName>
</protein>
<dbReference type="EMBL" id="CAJVPL010002288">
    <property type="protein sequence ID" value="CAG8605670.1"/>
    <property type="molecule type" value="Genomic_DNA"/>
</dbReference>
<dbReference type="AlphaFoldDB" id="A0A9N9CJ94"/>
<keyword evidence="3" id="KW-1185">Reference proteome</keyword>
<dbReference type="Proteomes" id="UP000789831">
    <property type="component" value="Unassembled WGS sequence"/>
</dbReference>
<feature type="region of interest" description="Disordered" evidence="1">
    <location>
        <begin position="181"/>
        <end position="263"/>
    </location>
</feature>
<reference evidence="2" key="1">
    <citation type="submission" date="2021-06" db="EMBL/GenBank/DDBJ databases">
        <authorList>
            <person name="Kallberg Y."/>
            <person name="Tangrot J."/>
            <person name="Rosling A."/>
        </authorList>
    </citation>
    <scope>NUCLEOTIDE SEQUENCE</scope>
    <source>
        <strain evidence="2">MT106</strain>
    </source>
</reference>
<gene>
    <name evidence="2" type="ORF">AGERDE_LOCUS9327</name>
</gene>
<accession>A0A9N9CJ94</accession>
<evidence type="ECO:0000313" key="2">
    <source>
        <dbReference type="EMBL" id="CAG8605670.1"/>
    </source>
</evidence>
<feature type="compositionally biased region" description="Low complexity" evidence="1">
    <location>
        <begin position="181"/>
        <end position="245"/>
    </location>
</feature>
<evidence type="ECO:0000256" key="1">
    <source>
        <dbReference type="SAM" id="MobiDB-lite"/>
    </source>
</evidence>
<comment type="caution">
    <text evidence="2">The sequence shown here is derived from an EMBL/GenBank/DDBJ whole genome shotgun (WGS) entry which is preliminary data.</text>
</comment>
<name>A0A9N9CJ94_9GLOM</name>
<dbReference type="OrthoDB" id="10382941at2759"/>